<dbReference type="HOGENOM" id="CLU_121823_7_1_9"/>
<sequence length="115" mass="13604">MKINDVYTAYVAWNNGGKNRPILILKEDADNVYFYRITTKYKNKSRAMKAIRYPIVDWQKVGLNRKSYVVIDRPYQVKISLAEFNYVGRLTVNDIEGLKNFITNYQNRQKSKSKQ</sequence>
<reference evidence="1 2" key="1">
    <citation type="submission" date="2012-07" db="EMBL/GenBank/DDBJ databases">
        <title>The Genome Sequence of Lactobacillus crispatus FB077-07.</title>
        <authorList>
            <consortium name="The Broad Institute Genome Sequencing Platform"/>
            <person name="Earl A."/>
            <person name="Ward D."/>
            <person name="Feldgarden M."/>
            <person name="Gevers D."/>
            <person name="Saerens B."/>
            <person name="Vaneechoutte M."/>
            <person name="Walker B."/>
            <person name="Young S.K."/>
            <person name="Zeng Q."/>
            <person name="Gargeya S."/>
            <person name="Fitzgerald M."/>
            <person name="Haas B."/>
            <person name="Abouelleil A."/>
            <person name="Alvarado L."/>
            <person name="Arachchi H.M."/>
            <person name="Berlin A.M."/>
            <person name="Chapman S.B."/>
            <person name="Goldberg J."/>
            <person name="Griggs A."/>
            <person name="Gujja S."/>
            <person name="Hansen M."/>
            <person name="Howarth C."/>
            <person name="Imamovic A."/>
            <person name="Larimer J."/>
            <person name="McCowen C."/>
            <person name="Montmayeur A."/>
            <person name="Murphy C."/>
            <person name="Neiman D."/>
            <person name="Pearson M."/>
            <person name="Priest M."/>
            <person name="Roberts A."/>
            <person name="Saif S."/>
            <person name="Shea T."/>
            <person name="Sisk P."/>
            <person name="Sykes S."/>
            <person name="Wortman J."/>
            <person name="Nusbaum C."/>
            <person name="Birren B."/>
        </authorList>
    </citation>
    <scope>NUCLEOTIDE SEQUENCE [LARGE SCALE GENOMIC DNA]</scope>
    <source>
        <strain evidence="1 2">FB077-07</strain>
    </source>
</reference>
<dbReference type="RefSeq" id="WP_005729950.1">
    <property type="nucleotide sequence ID" value="NZ_JH932275.1"/>
</dbReference>
<dbReference type="PATRIC" id="fig|883092.3.peg.2436"/>
<dbReference type="Proteomes" id="UP000004722">
    <property type="component" value="Unassembled WGS sequence"/>
</dbReference>
<evidence type="ECO:0000313" key="1">
    <source>
        <dbReference type="EMBL" id="EKB62133.1"/>
    </source>
</evidence>
<evidence type="ECO:0008006" key="3">
    <source>
        <dbReference type="Google" id="ProtNLM"/>
    </source>
</evidence>
<dbReference type="Gene3D" id="2.30.30.110">
    <property type="match status" value="1"/>
</dbReference>
<accession>K1MI41</accession>
<protein>
    <recommendedName>
        <fullName evidence="3">MazF family toxin-antitoxin system</fullName>
    </recommendedName>
</protein>
<dbReference type="InterPro" id="IPR011067">
    <property type="entry name" value="Plasmid_toxin/cell-grow_inhib"/>
</dbReference>
<gene>
    <name evidence="1" type="ORF">HMPREF9249_02454</name>
</gene>
<dbReference type="OrthoDB" id="2223833at2"/>
<evidence type="ECO:0000313" key="2">
    <source>
        <dbReference type="Proteomes" id="UP000004722"/>
    </source>
</evidence>
<comment type="caution">
    <text evidence="1">The sequence shown here is derived from an EMBL/GenBank/DDBJ whole genome shotgun (WGS) entry which is preliminary data.</text>
</comment>
<dbReference type="EMBL" id="AGZG01000116">
    <property type="protein sequence ID" value="EKB62133.1"/>
    <property type="molecule type" value="Genomic_DNA"/>
</dbReference>
<organism evidence="1 2">
    <name type="scientific">Lactobacillus crispatus FB077-07</name>
    <dbReference type="NCBI Taxonomy" id="883092"/>
    <lineage>
        <taxon>Bacteria</taxon>
        <taxon>Bacillati</taxon>
        <taxon>Bacillota</taxon>
        <taxon>Bacilli</taxon>
        <taxon>Lactobacillales</taxon>
        <taxon>Lactobacillaceae</taxon>
        <taxon>Lactobacillus</taxon>
    </lineage>
</organism>
<dbReference type="SUPFAM" id="SSF50118">
    <property type="entry name" value="Cell growth inhibitor/plasmid maintenance toxic component"/>
    <property type="match status" value="1"/>
</dbReference>
<dbReference type="AlphaFoldDB" id="K1MI41"/>
<name>K1MI41_9LACO</name>
<proteinExistence type="predicted"/>